<feature type="transmembrane region" description="Helical" evidence="5">
    <location>
        <begin position="130"/>
        <end position="147"/>
    </location>
</feature>
<dbReference type="RefSeq" id="WP_121443093.1">
    <property type="nucleotide sequence ID" value="NZ_RCDA01000005.1"/>
</dbReference>
<feature type="transmembrane region" description="Helical" evidence="5">
    <location>
        <begin position="105"/>
        <end position="124"/>
    </location>
</feature>
<dbReference type="GO" id="GO:0008273">
    <property type="term" value="F:calcium, potassium:sodium antiporter activity"/>
    <property type="evidence" value="ECO:0007669"/>
    <property type="project" value="TreeGrafter"/>
</dbReference>
<dbReference type="InterPro" id="IPR044880">
    <property type="entry name" value="NCX_ion-bd_dom_sf"/>
</dbReference>
<organism evidence="7 8">
    <name type="scientific">Alkalispirillum mobile</name>
    <dbReference type="NCBI Taxonomy" id="85925"/>
    <lineage>
        <taxon>Bacteria</taxon>
        <taxon>Pseudomonadati</taxon>
        <taxon>Pseudomonadota</taxon>
        <taxon>Gammaproteobacteria</taxon>
        <taxon>Chromatiales</taxon>
        <taxon>Ectothiorhodospiraceae</taxon>
        <taxon>Alkalispirillum</taxon>
    </lineage>
</organism>
<dbReference type="Gene3D" id="1.20.1420.30">
    <property type="entry name" value="NCX, central ion-binding region"/>
    <property type="match status" value="2"/>
</dbReference>
<dbReference type="AlphaFoldDB" id="A0A498BVI8"/>
<feature type="transmembrane region" description="Helical" evidence="5">
    <location>
        <begin position="211"/>
        <end position="233"/>
    </location>
</feature>
<proteinExistence type="predicted"/>
<keyword evidence="4 5" id="KW-0472">Membrane</keyword>
<feature type="transmembrane region" description="Helical" evidence="5">
    <location>
        <begin position="240"/>
        <end position="263"/>
    </location>
</feature>
<evidence type="ECO:0000259" key="6">
    <source>
        <dbReference type="Pfam" id="PF01699"/>
    </source>
</evidence>
<evidence type="ECO:0000256" key="4">
    <source>
        <dbReference type="ARBA" id="ARBA00023136"/>
    </source>
</evidence>
<feature type="transmembrane region" description="Helical" evidence="5">
    <location>
        <begin position="303"/>
        <end position="321"/>
    </location>
</feature>
<evidence type="ECO:0000313" key="8">
    <source>
        <dbReference type="Proteomes" id="UP000275461"/>
    </source>
</evidence>
<dbReference type="GO" id="GO:0006874">
    <property type="term" value="P:intracellular calcium ion homeostasis"/>
    <property type="evidence" value="ECO:0007669"/>
    <property type="project" value="TreeGrafter"/>
</dbReference>
<evidence type="ECO:0000256" key="1">
    <source>
        <dbReference type="ARBA" id="ARBA00004141"/>
    </source>
</evidence>
<name>A0A498BVI8_9GAMM</name>
<feature type="transmembrane region" description="Helical" evidence="5">
    <location>
        <begin position="78"/>
        <end position="96"/>
    </location>
</feature>
<feature type="transmembrane region" description="Helical" evidence="5">
    <location>
        <begin position="54"/>
        <end position="72"/>
    </location>
</feature>
<feature type="transmembrane region" description="Helical" evidence="5">
    <location>
        <begin position="177"/>
        <end position="199"/>
    </location>
</feature>
<comment type="caution">
    <text evidence="7">The sequence shown here is derived from an EMBL/GenBank/DDBJ whole genome shotgun (WGS) entry which is preliminary data.</text>
</comment>
<dbReference type="Proteomes" id="UP000275461">
    <property type="component" value="Unassembled WGS sequence"/>
</dbReference>
<keyword evidence="8" id="KW-1185">Reference proteome</keyword>
<accession>A0A498BVI8</accession>
<feature type="transmembrane region" description="Helical" evidence="5">
    <location>
        <begin position="28"/>
        <end position="47"/>
    </location>
</feature>
<feature type="domain" description="Sodium/calcium exchanger membrane region" evidence="6">
    <location>
        <begin position="5"/>
        <end position="140"/>
    </location>
</feature>
<evidence type="ECO:0000256" key="5">
    <source>
        <dbReference type="SAM" id="Phobius"/>
    </source>
</evidence>
<evidence type="ECO:0000256" key="2">
    <source>
        <dbReference type="ARBA" id="ARBA00022692"/>
    </source>
</evidence>
<dbReference type="GO" id="GO:0005886">
    <property type="term" value="C:plasma membrane"/>
    <property type="evidence" value="ECO:0007669"/>
    <property type="project" value="TreeGrafter"/>
</dbReference>
<dbReference type="InterPro" id="IPR004837">
    <property type="entry name" value="NaCa_Exmemb"/>
</dbReference>
<dbReference type="PANTHER" id="PTHR10846">
    <property type="entry name" value="SODIUM/POTASSIUM/CALCIUM EXCHANGER"/>
    <property type="match status" value="1"/>
</dbReference>
<dbReference type="GO" id="GO:0005262">
    <property type="term" value="F:calcium channel activity"/>
    <property type="evidence" value="ECO:0007669"/>
    <property type="project" value="TreeGrafter"/>
</dbReference>
<dbReference type="OrthoDB" id="9794225at2"/>
<sequence>MLVQILILGVSFALLAWSADRFVLGASATATLLGLPPLLVGLTIVAFGTSAPEMLVSALAALAGSPGLAVGNAIGSNIANMGLILGLTALAMPLFIRGHILRREVPAMALVMLVTWLLMLDGGLDRLDGAILLTGLALLTGWLAWAIRQGNGDNGGAFPSPATAPTDATPSRLTPALLWLTVGLIVMLLSAQTAVWAATGLAARIGVAETVVGLTLVAVGTSLPELATCLAAARRGQGDIAIGNIIGSNMFNLLGVLGLAAALKPVALEPGTLSRDYATMAGITLVFFLLSHGLRQRGHVGRLAGAFLLLLWLVWLAWLGLNNLAA</sequence>
<dbReference type="NCBIfam" id="TIGR00367">
    <property type="entry name" value="calcium/sodium antiporter"/>
    <property type="match status" value="1"/>
</dbReference>
<feature type="domain" description="Sodium/calcium exchanger membrane region" evidence="6">
    <location>
        <begin position="176"/>
        <end position="319"/>
    </location>
</feature>
<gene>
    <name evidence="7" type="ORF">DFR31_2597</name>
</gene>
<feature type="transmembrane region" description="Helical" evidence="5">
    <location>
        <begin position="275"/>
        <end position="291"/>
    </location>
</feature>
<dbReference type="InterPro" id="IPR004481">
    <property type="entry name" value="K/Na/Ca-exchanger"/>
</dbReference>
<protein>
    <submittedName>
        <fullName evidence="7">Cation:H+ antiporter</fullName>
    </submittedName>
</protein>
<dbReference type="PANTHER" id="PTHR10846:SF8">
    <property type="entry name" value="INNER MEMBRANE PROTEIN YRBG"/>
    <property type="match status" value="1"/>
</dbReference>
<dbReference type="Pfam" id="PF01699">
    <property type="entry name" value="Na_Ca_ex"/>
    <property type="match status" value="2"/>
</dbReference>
<keyword evidence="2 5" id="KW-0812">Transmembrane</keyword>
<dbReference type="EMBL" id="RCDA01000005">
    <property type="protein sequence ID" value="RLK46889.1"/>
    <property type="molecule type" value="Genomic_DNA"/>
</dbReference>
<reference evidence="7 8" key="1">
    <citation type="submission" date="2018-10" db="EMBL/GenBank/DDBJ databases">
        <title>Genomic Encyclopedia of Type Strains, Phase IV (KMG-IV): sequencing the most valuable type-strain genomes for metagenomic binning, comparative biology and taxonomic classification.</title>
        <authorList>
            <person name="Goeker M."/>
        </authorList>
    </citation>
    <scope>NUCLEOTIDE SEQUENCE [LARGE SCALE GENOMIC DNA]</scope>
    <source>
        <strain evidence="7 8">DSM 12769</strain>
    </source>
</reference>
<evidence type="ECO:0000256" key="3">
    <source>
        <dbReference type="ARBA" id="ARBA00022989"/>
    </source>
</evidence>
<comment type="subcellular location">
    <subcellularLocation>
        <location evidence="1">Membrane</location>
        <topology evidence="1">Multi-pass membrane protein</topology>
    </subcellularLocation>
</comment>
<keyword evidence="3 5" id="KW-1133">Transmembrane helix</keyword>
<evidence type="ECO:0000313" key="7">
    <source>
        <dbReference type="EMBL" id="RLK46889.1"/>
    </source>
</evidence>